<protein>
    <submittedName>
        <fullName evidence="1">AP2 domain-containing protein</fullName>
    </submittedName>
</protein>
<comment type="caution">
    <text evidence="1">The sequence shown here is derived from an EMBL/GenBank/DDBJ whole genome shotgun (WGS) entry which is preliminary data.</text>
</comment>
<proteinExistence type="predicted"/>
<name>A0A9J6QTL2_9FIRM</name>
<dbReference type="Proteomes" id="UP001065549">
    <property type="component" value="Unassembled WGS sequence"/>
</dbReference>
<dbReference type="SUPFAM" id="SSF54171">
    <property type="entry name" value="DNA-binding domain"/>
    <property type="match status" value="1"/>
</dbReference>
<sequence>MKRNDLTGRTFDLLYAEQYIGRNKYLCRCECGNTCEVFAENLRSGHTKSCGCIKHTNVTDRQFGKLTVLSEKTKTVSGRKRTFLICRCACDTVIEVRKDSVISGQTTSCGCVNKDRDIPQRMLETFIDGSQPIKIGAMTAANKSGIVGVNWDKSRQKWQASIRYKGKKYNLGRYDRLEDATKVRAKAEEVVKAHIENGITGEPVFPK</sequence>
<gene>
    <name evidence="1" type="ORF">OBO34_07035</name>
</gene>
<keyword evidence="2" id="KW-1185">Reference proteome</keyword>
<evidence type="ECO:0000313" key="1">
    <source>
        <dbReference type="EMBL" id="MCU7378107.1"/>
    </source>
</evidence>
<reference evidence="1" key="1">
    <citation type="submission" date="2022-09" db="EMBL/GenBank/DDBJ databases">
        <title>Culturomic study of gut microbiota in children with autism spectrum disorder.</title>
        <authorList>
            <person name="Efimov B.A."/>
            <person name="Chaplin A.V."/>
            <person name="Sokolova S.R."/>
            <person name="Pikina A.P."/>
            <person name="Korzhanova M."/>
            <person name="Belova V."/>
            <person name="Korostin D."/>
        </authorList>
    </citation>
    <scope>NUCLEOTIDE SEQUENCE</scope>
    <source>
        <strain evidence="1">ASD5510</strain>
    </source>
</reference>
<dbReference type="AlphaFoldDB" id="A0A9J6QTL2"/>
<dbReference type="RefSeq" id="WP_269478420.1">
    <property type="nucleotide sequence ID" value="NZ_JAOSHN010000002.1"/>
</dbReference>
<dbReference type="InterPro" id="IPR016177">
    <property type="entry name" value="DNA-bd_dom_sf"/>
</dbReference>
<dbReference type="GO" id="GO:0003677">
    <property type="term" value="F:DNA binding"/>
    <property type="evidence" value="ECO:0007669"/>
    <property type="project" value="InterPro"/>
</dbReference>
<organism evidence="1 2">
    <name type="scientific">Hominibacterium faecale</name>
    <dbReference type="NCBI Taxonomy" id="2839743"/>
    <lineage>
        <taxon>Bacteria</taxon>
        <taxon>Bacillati</taxon>
        <taxon>Bacillota</taxon>
        <taxon>Clostridia</taxon>
        <taxon>Peptostreptococcales</taxon>
        <taxon>Anaerovoracaceae</taxon>
        <taxon>Hominibacterium</taxon>
    </lineage>
</organism>
<accession>A0A9J6QTL2</accession>
<dbReference type="EMBL" id="JAOSHN010000002">
    <property type="protein sequence ID" value="MCU7378107.1"/>
    <property type="molecule type" value="Genomic_DNA"/>
</dbReference>
<evidence type="ECO:0000313" key="2">
    <source>
        <dbReference type="Proteomes" id="UP001065549"/>
    </source>
</evidence>